<protein>
    <submittedName>
        <fullName evidence="1">Uncharacterized protein</fullName>
    </submittedName>
</protein>
<gene>
    <name evidence="1" type="ORF">WMSIL1_LOCUS10191</name>
</gene>
<sequence length="62" mass="7072">MMSLCPYGEKPLSVMFKCIYRFLLSITILFHVICPALPSHLCSSFLSHSLESLSRFVQYTLA</sequence>
<keyword evidence="2" id="KW-1185">Reference proteome</keyword>
<proteinExistence type="predicted"/>
<organism evidence="1 2">
    <name type="scientific">Hymenolepis diminuta</name>
    <name type="common">Rat tapeworm</name>
    <dbReference type="NCBI Taxonomy" id="6216"/>
    <lineage>
        <taxon>Eukaryota</taxon>
        <taxon>Metazoa</taxon>
        <taxon>Spiralia</taxon>
        <taxon>Lophotrochozoa</taxon>
        <taxon>Platyhelminthes</taxon>
        <taxon>Cestoda</taxon>
        <taxon>Eucestoda</taxon>
        <taxon>Cyclophyllidea</taxon>
        <taxon>Hymenolepididae</taxon>
        <taxon>Hymenolepis</taxon>
    </lineage>
</organism>
<dbReference type="EMBL" id="CABIJS010000444">
    <property type="protein sequence ID" value="VUZ51591.1"/>
    <property type="molecule type" value="Genomic_DNA"/>
</dbReference>
<dbReference type="AlphaFoldDB" id="A0A564YWC7"/>
<name>A0A564YWC7_HYMDI</name>
<evidence type="ECO:0000313" key="2">
    <source>
        <dbReference type="Proteomes" id="UP000321570"/>
    </source>
</evidence>
<accession>A0A564YWC7</accession>
<reference evidence="1 2" key="1">
    <citation type="submission" date="2019-07" db="EMBL/GenBank/DDBJ databases">
        <authorList>
            <person name="Jastrzebski P J."/>
            <person name="Paukszto L."/>
            <person name="Jastrzebski P J."/>
        </authorList>
    </citation>
    <scope>NUCLEOTIDE SEQUENCE [LARGE SCALE GENOMIC DNA]</scope>
    <source>
        <strain evidence="1 2">WMS-il1</strain>
    </source>
</reference>
<evidence type="ECO:0000313" key="1">
    <source>
        <dbReference type="EMBL" id="VUZ51591.1"/>
    </source>
</evidence>
<dbReference type="Proteomes" id="UP000321570">
    <property type="component" value="Unassembled WGS sequence"/>
</dbReference>